<protein>
    <submittedName>
        <fullName evidence="1">Uncharacterized protein</fullName>
    </submittedName>
</protein>
<evidence type="ECO:0000313" key="2">
    <source>
        <dbReference type="Proteomes" id="UP000824093"/>
    </source>
</evidence>
<accession>A0A9D1M2P1</accession>
<dbReference type="AlphaFoldDB" id="A0A9D1M2P1"/>
<reference evidence="1" key="2">
    <citation type="journal article" date="2021" name="PeerJ">
        <title>Extensive microbial diversity within the chicken gut microbiome revealed by metagenomics and culture.</title>
        <authorList>
            <person name="Gilroy R."/>
            <person name="Ravi A."/>
            <person name="Getino M."/>
            <person name="Pursley I."/>
            <person name="Horton D.L."/>
            <person name="Alikhan N.F."/>
            <person name="Baker D."/>
            <person name="Gharbi K."/>
            <person name="Hall N."/>
            <person name="Watson M."/>
            <person name="Adriaenssens E.M."/>
            <person name="Foster-Nyarko E."/>
            <person name="Jarju S."/>
            <person name="Secka A."/>
            <person name="Antonio M."/>
            <person name="Oren A."/>
            <person name="Chaudhuri R.R."/>
            <person name="La Ragione R."/>
            <person name="Hildebrand F."/>
            <person name="Pallen M.J."/>
        </authorList>
    </citation>
    <scope>NUCLEOTIDE SEQUENCE</scope>
    <source>
        <strain evidence="1">CHK195-15760</strain>
    </source>
</reference>
<sequence>MKKVGFIGSFDKINLIIYLAKLFTLNDRKVLIVDATILQKAKYIVPAISPTVSYITDFEGIDVAVGFRNMTEIKQYLAGNNEAELGYDYILFDIDAAEALENFEIQTMDKNYFVTSFSTFDIRRGLDAISNIREPIKLTKVLFSKEILNSEDEYLGYLSLGYKVIWDEYKIYFPLEQGDQTAIMENERVSKIKFGNLSAQYRESLMFMAEELLENVSANHIRKIIKNIE</sequence>
<comment type="caution">
    <text evidence="1">The sequence shown here is derived from an EMBL/GenBank/DDBJ whole genome shotgun (WGS) entry which is preliminary data.</text>
</comment>
<gene>
    <name evidence="1" type="ORF">IAB70_07520</name>
</gene>
<dbReference type="EMBL" id="DVNH01000063">
    <property type="protein sequence ID" value="HIU52436.1"/>
    <property type="molecule type" value="Genomic_DNA"/>
</dbReference>
<proteinExistence type="predicted"/>
<dbReference type="Proteomes" id="UP000824093">
    <property type="component" value="Unassembled WGS sequence"/>
</dbReference>
<organism evidence="1 2">
    <name type="scientific">Candidatus Merdicola faecigallinarum</name>
    <dbReference type="NCBI Taxonomy" id="2840862"/>
    <lineage>
        <taxon>Bacteria</taxon>
        <taxon>Bacillati</taxon>
        <taxon>Bacillota</taxon>
        <taxon>Clostridia</taxon>
        <taxon>Candidatus Merdicola</taxon>
    </lineage>
</organism>
<name>A0A9D1M2P1_9FIRM</name>
<evidence type="ECO:0000313" key="1">
    <source>
        <dbReference type="EMBL" id="HIU52436.1"/>
    </source>
</evidence>
<reference evidence="1" key="1">
    <citation type="submission" date="2020-10" db="EMBL/GenBank/DDBJ databases">
        <authorList>
            <person name="Gilroy R."/>
        </authorList>
    </citation>
    <scope>NUCLEOTIDE SEQUENCE</scope>
    <source>
        <strain evidence="1">CHK195-15760</strain>
    </source>
</reference>